<dbReference type="PANTHER" id="PTHR28263:SF1">
    <property type="entry name" value="GOLGI TO ER TRAFFIC PROTEIN 2"/>
    <property type="match status" value="1"/>
</dbReference>
<name>A0A0C2X0J5_AMAMK</name>
<keyword evidence="7" id="KW-1185">Reference proteome</keyword>
<evidence type="ECO:0000256" key="3">
    <source>
        <dbReference type="ARBA" id="ARBA00023136"/>
    </source>
</evidence>
<protein>
    <submittedName>
        <fullName evidence="6">Uncharacterized protein</fullName>
    </submittedName>
</protein>
<keyword evidence="1 5" id="KW-0812">Transmembrane</keyword>
<proteinExistence type="predicted"/>
<keyword evidence="3 5" id="KW-0472">Membrane</keyword>
<sequence>MSTATAKAEARRKAILARKGERLEKLATSARGEDGTYLHQDQQTAHNAALNEFVGESSGVNMPTPAGLRNSRGTSPAPSLPTSTAPSSRDAYASLSEGPGLDQNVWTSELQGQFLQALMAGARQPTHLPDPIQQLRTLSQSSTSDRRSVSRESSLPPFDAIMPPFPLDPQFESRQGMNVPATRVQKPKTLYQKLVPAIHLMAMGCLLLWFVLWRGGEYSYLEHGGDAMSVNPRFWERWTELARRPPQIMQEPFGVVGSSYFLSSEANAPIQQNFFWAFTTLQIVLHSTRLLSGIDDLQPSTFLSLVLSQLPQRISTVVLSILRYMQLGAMFLDDVACLVVALGFLVYIATLIIS</sequence>
<dbReference type="STRING" id="946122.A0A0C2X0J5"/>
<evidence type="ECO:0000313" key="6">
    <source>
        <dbReference type="EMBL" id="KIL62203.1"/>
    </source>
</evidence>
<dbReference type="AlphaFoldDB" id="A0A0C2X0J5"/>
<feature type="compositionally biased region" description="Low complexity" evidence="4">
    <location>
        <begin position="74"/>
        <end position="88"/>
    </location>
</feature>
<evidence type="ECO:0000256" key="2">
    <source>
        <dbReference type="ARBA" id="ARBA00022989"/>
    </source>
</evidence>
<dbReference type="Proteomes" id="UP000054549">
    <property type="component" value="Unassembled WGS sequence"/>
</dbReference>
<reference evidence="6 7" key="1">
    <citation type="submission" date="2014-04" db="EMBL/GenBank/DDBJ databases">
        <title>Evolutionary Origins and Diversification of the Mycorrhizal Mutualists.</title>
        <authorList>
            <consortium name="DOE Joint Genome Institute"/>
            <consortium name="Mycorrhizal Genomics Consortium"/>
            <person name="Kohler A."/>
            <person name="Kuo A."/>
            <person name="Nagy L.G."/>
            <person name="Floudas D."/>
            <person name="Copeland A."/>
            <person name="Barry K.W."/>
            <person name="Cichocki N."/>
            <person name="Veneault-Fourrey C."/>
            <person name="LaButti K."/>
            <person name="Lindquist E.A."/>
            <person name="Lipzen A."/>
            <person name="Lundell T."/>
            <person name="Morin E."/>
            <person name="Murat C."/>
            <person name="Riley R."/>
            <person name="Ohm R."/>
            <person name="Sun H."/>
            <person name="Tunlid A."/>
            <person name="Henrissat B."/>
            <person name="Grigoriev I.V."/>
            <person name="Hibbett D.S."/>
            <person name="Martin F."/>
        </authorList>
    </citation>
    <scope>NUCLEOTIDE SEQUENCE [LARGE SCALE GENOMIC DNA]</scope>
    <source>
        <strain evidence="6 7">Koide BX008</strain>
    </source>
</reference>
<evidence type="ECO:0000256" key="5">
    <source>
        <dbReference type="SAM" id="Phobius"/>
    </source>
</evidence>
<accession>A0A0C2X0J5</accession>
<dbReference type="Pfam" id="PF08690">
    <property type="entry name" value="GET2"/>
    <property type="match status" value="1"/>
</dbReference>
<feature type="region of interest" description="Disordered" evidence="4">
    <location>
        <begin position="137"/>
        <end position="163"/>
    </location>
</feature>
<feature type="transmembrane region" description="Helical" evidence="5">
    <location>
        <begin position="331"/>
        <end position="353"/>
    </location>
</feature>
<organism evidence="6 7">
    <name type="scientific">Amanita muscaria (strain Koide BX008)</name>
    <dbReference type="NCBI Taxonomy" id="946122"/>
    <lineage>
        <taxon>Eukaryota</taxon>
        <taxon>Fungi</taxon>
        <taxon>Dikarya</taxon>
        <taxon>Basidiomycota</taxon>
        <taxon>Agaricomycotina</taxon>
        <taxon>Agaricomycetes</taxon>
        <taxon>Agaricomycetidae</taxon>
        <taxon>Agaricales</taxon>
        <taxon>Pluteineae</taxon>
        <taxon>Amanitaceae</taxon>
        <taxon>Amanita</taxon>
    </lineage>
</organism>
<gene>
    <name evidence="6" type="ORF">M378DRAFT_25730</name>
</gene>
<dbReference type="HOGENOM" id="CLU_060585_0_0_1"/>
<dbReference type="InParanoid" id="A0A0C2X0J5"/>
<dbReference type="GO" id="GO:0006890">
    <property type="term" value="P:retrograde vesicle-mediated transport, Golgi to endoplasmic reticulum"/>
    <property type="evidence" value="ECO:0007669"/>
    <property type="project" value="TreeGrafter"/>
</dbReference>
<feature type="region of interest" description="Disordered" evidence="4">
    <location>
        <begin position="28"/>
        <end position="96"/>
    </location>
</feature>
<dbReference type="InterPro" id="IPR028143">
    <property type="entry name" value="Get2/sif1"/>
</dbReference>
<dbReference type="OrthoDB" id="5393181at2759"/>
<keyword evidence="2 5" id="KW-1133">Transmembrane helix</keyword>
<dbReference type="EMBL" id="KN818274">
    <property type="protein sequence ID" value="KIL62203.1"/>
    <property type="molecule type" value="Genomic_DNA"/>
</dbReference>
<dbReference type="PANTHER" id="PTHR28263">
    <property type="entry name" value="GOLGI TO ER TRAFFIC PROTEIN 2"/>
    <property type="match status" value="1"/>
</dbReference>
<evidence type="ECO:0000313" key="7">
    <source>
        <dbReference type="Proteomes" id="UP000054549"/>
    </source>
</evidence>
<feature type="transmembrane region" description="Helical" evidence="5">
    <location>
        <begin position="194"/>
        <end position="213"/>
    </location>
</feature>
<evidence type="ECO:0000256" key="1">
    <source>
        <dbReference type="ARBA" id="ARBA00022692"/>
    </source>
</evidence>
<evidence type="ECO:0000256" key="4">
    <source>
        <dbReference type="SAM" id="MobiDB-lite"/>
    </source>
</evidence>